<evidence type="ECO:0000256" key="5">
    <source>
        <dbReference type="ARBA" id="ARBA00023136"/>
    </source>
</evidence>
<dbReference type="Proteomes" id="UP000004367">
    <property type="component" value="Unassembled WGS sequence"/>
</dbReference>
<dbReference type="STRING" id="1089455.MOPEL_132_00250"/>
<feature type="transmembrane region" description="Helical" evidence="7">
    <location>
        <begin position="97"/>
        <end position="118"/>
    </location>
</feature>
<gene>
    <name evidence="8" type="ORF">MOPEL_132_00250</name>
</gene>
<dbReference type="Gene3D" id="1.20.1740.10">
    <property type="entry name" value="Amino acid/polyamine transporter I"/>
    <property type="match status" value="1"/>
</dbReference>
<feature type="region of interest" description="Disordered" evidence="6">
    <location>
        <begin position="174"/>
        <end position="245"/>
    </location>
</feature>
<feature type="transmembrane region" description="Helical" evidence="7">
    <location>
        <begin position="124"/>
        <end position="143"/>
    </location>
</feature>
<accession>H5UVA0</accession>
<dbReference type="eggNOG" id="COG0531">
    <property type="taxonomic scope" value="Bacteria"/>
</dbReference>
<evidence type="ECO:0000256" key="1">
    <source>
        <dbReference type="ARBA" id="ARBA00004141"/>
    </source>
</evidence>
<evidence type="ECO:0000256" key="3">
    <source>
        <dbReference type="ARBA" id="ARBA00022692"/>
    </source>
</evidence>
<evidence type="ECO:0000313" key="8">
    <source>
        <dbReference type="EMBL" id="GAB49658.1"/>
    </source>
</evidence>
<feature type="compositionally biased region" description="Low complexity" evidence="6">
    <location>
        <begin position="210"/>
        <end position="221"/>
    </location>
</feature>
<evidence type="ECO:0008006" key="10">
    <source>
        <dbReference type="Google" id="ProtNLM"/>
    </source>
</evidence>
<feature type="transmembrane region" description="Helical" evidence="7">
    <location>
        <begin position="47"/>
        <end position="76"/>
    </location>
</feature>
<keyword evidence="3 7" id="KW-0812">Transmembrane</keyword>
<name>H5UVA0_9MICO</name>
<protein>
    <recommendedName>
        <fullName evidence="10">Amino acid transporter</fullName>
    </recommendedName>
</protein>
<dbReference type="GO" id="GO:0016020">
    <property type="term" value="C:membrane"/>
    <property type="evidence" value="ECO:0007669"/>
    <property type="project" value="UniProtKB-SubCell"/>
</dbReference>
<dbReference type="EMBL" id="BAFE01000091">
    <property type="protein sequence ID" value="GAB49658.1"/>
    <property type="molecule type" value="Genomic_DNA"/>
</dbReference>
<proteinExistence type="predicted"/>
<feature type="compositionally biased region" description="Low complexity" evidence="6">
    <location>
        <begin position="174"/>
        <end position="188"/>
    </location>
</feature>
<evidence type="ECO:0000256" key="2">
    <source>
        <dbReference type="ARBA" id="ARBA00022448"/>
    </source>
</evidence>
<evidence type="ECO:0000256" key="4">
    <source>
        <dbReference type="ARBA" id="ARBA00022989"/>
    </source>
</evidence>
<keyword evidence="5 7" id="KW-0472">Membrane</keyword>
<keyword evidence="9" id="KW-1185">Reference proteome</keyword>
<dbReference type="PANTHER" id="PTHR43243:SF4">
    <property type="entry name" value="CATIONIC AMINO ACID TRANSPORTER 4"/>
    <property type="match status" value="1"/>
</dbReference>
<sequence>MLGASVVAQGWSQYLVLLPGNLIPFPAAAAPGAPFDLAAFESVGQTWAATLIAAGAVAGLFTVVMALLIGGTRVVFAMCRDHLLPLSWGRTSPRTGTPVRLTIGFGLLVALMASRTPVGELEEMVNIGTLSAVVLVSVAVPVLRQHRPDLQRSFKVPGSPVLPWLAALTSSCSTRRSTRGCGSSSGWRSARRVRPLRLPPQPATQKARARALLAPTRATSRPRGPFRDHRSARATSRGGHDRLAP</sequence>
<reference evidence="8 9" key="1">
    <citation type="submission" date="2012-02" db="EMBL/GenBank/DDBJ databases">
        <title>Whole genome shotgun sequence of Mobilicoccus pelagius NBRC 104925.</title>
        <authorList>
            <person name="Yoshida Y."/>
            <person name="Hosoyama A."/>
            <person name="Tsuchikane K."/>
            <person name="Katsumata H."/>
            <person name="Yamazaki S."/>
            <person name="Fujita N."/>
        </authorList>
    </citation>
    <scope>NUCLEOTIDE SEQUENCE [LARGE SCALE GENOMIC DNA]</scope>
    <source>
        <strain evidence="8 9">NBRC 104925</strain>
    </source>
</reference>
<organism evidence="8 9">
    <name type="scientific">Mobilicoccus pelagius NBRC 104925</name>
    <dbReference type="NCBI Taxonomy" id="1089455"/>
    <lineage>
        <taxon>Bacteria</taxon>
        <taxon>Bacillati</taxon>
        <taxon>Actinomycetota</taxon>
        <taxon>Actinomycetes</taxon>
        <taxon>Micrococcales</taxon>
        <taxon>Dermatophilaceae</taxon>
        <taxon>Mobilicoccus</taxon>
    </lineage>
</organism>
<evidence type="ECO:0000256" key="6">
    <source>
        <dbReference type="SAM" id="MobiDB-lite"/>
    </source>
</evidence>
<comment type="subcellular location">
    <subcellularLocation>
        <location evidence="1">Membrane</location>
        <topology evidence="1">Multi-pass membrane protein</topology>
    </subcellularLocation>
</comment>
<dbReference type="Pfam" id="PF13520">
    <property type="entry name" value="AA_permease_2"/>
    <property type="match status" value="1"/>
</dbReference>
<comment type="caution">
    <text evidence="8">The sequence shown here is derived from an EMBL/GenBank/DDBJ whole genome shotgun (WGS) entry which is preliminary data.</text>
</comment>
<keyword evidence="4 7" id="KW-1133">Transmembrane helix</keyword>
<dbReference type="InterPro" id="IPR002293">
    <property type="entry name" value="AA/rel_permease1"/>
</dbReference>
<dbReference type="AlphaFoldDB" id="H5UVA0"/>
<dbReference type="GO" id="GO:0015171">
    <property type="term" value="F:amino acid transmembrane transporter activity"/>
    <property type="evidence" value="ECO:0007669"/>
    <property type="project" value="TreeGrafter"/>
</dbReference>
<evidence type="ECO:0000256" key="7">
    <source>
        <dbReference type="SAM" id="Phobius"/>
    </source>
</evidence>
<keyword evidence="2" id="KW-0813">Transport</keyword>
<dbReference type="PANTHER" id="PTHR43243">
    <property type="entry name" value="INNER MEMBRANE TRANSPORTER YGJI-RELATED"/>
    <property type="match status" value="1"/>
</dbReference>
<evidence type="ECO:0000313" key="9">
    <source>
        <dbReference type="Proteomes" id="UP000004367"/>
    </source>
</evidence>